<keyword evidence="2" id="KW-1185">Reference proteome</keyword>
<sequence length="285" mass="31782">MEHTQLRLGYHLVAFLDVLGQRERFKQLHLPKTPQQHEEVAEVLRQTAGFVLELRKTFANQFATFEMGLVGLKTHAPAPVCPKFVGFSDSFVTSVPLHNESSHLTSMATVFSALTAAAVVMMTALASKHALRGGIDVGLATEIVPGEIYGTALERAYVLESKEAGYPRIVIGDELWNYLNVAKANFQIHVTPESKAIVAMIDRLLLLIAVDADGRRVLDYLGPVLSELQGTDDNFKVGMVQPLYAFVLAERERVISNGDAKLITRYDSFRQYVESRLHLWNLQKM</sequence>
<proteinExistence type="predicted"/>
<dbReference type="EMBL" id="CP002467">
    <property type="protein sequence ID" value="ADV83686.1"/>
    <property type="molecule type" value="Genomic_DNA"/>
</dbReference>
<evidence type="ECO:0000313" key="2">
    <source>
        <dbReference type="Proteomes" id="UP000006844"/>
    </source>
</evidence>
<dbReference type="RefSeq" id="WP_013569418.1">
    <property type="nucleotide sequence ID" value="NC_014963.1"/>
</dbReference>
<dbReference type="eggNOG" id="ENOG50330CW">
    <property type="taxonomic scope" value="Bacteria"/>
</dbReference>
<dbReference type="OrthoDB" id="254488at2"/>
<name>E8V4D7_TERSS</name>
<organism evidence="1 2">
    <name type="scientific">Terriglobus saanensis (strain ATCC BAA-1853 / DSM 23119 / SP1PR4)</name>
    <dbReference type="NCBI Taxonomy" id="401053"/>
    <lineage>
        <taxon>Bacteria</taxon>
        <taxon>Pseudomonadati</taxon>
        <taxon>Acidobacteriota</taxon>
        <taxon>Terriglobia</taxon>
        <taxon>Terriglobales</taxon>
        <taxon>Acidobacteriaceae</taxon>
        <taxon>Terriglobus</taxon>
    </lineage>
</organism>
<dbReference type="Proteomes" id="UP000006844">
    <property type="component" value="Chromosome"/>
</dbReference>
<reference evidence="1 2" key="1">
    <citation type="journal article" date="2012" name="Stand. Genomic Sci.">
        <title>Complete genome sequence of Terriglobus saanensis type strain SP1PR4(T), an Acidobacteria from tundra soil.</title>
        <authorList>
            <person name="Rawat S.R."/>
            <person name="Mannisto M.K."/>
            <person name="Starovoytov V."/>
            <person name="Goodwin L."/>
            <person name="Nolan M."/>
            <person name="Hauser L."/>
            <person name="Land M."/>
            <person name="Davenport K.W."/>
            <person name="Woyke T."/>
            <person name="Haggblom M.M."/>
        </authorList>
    </citation>
    <scope>NUCLEOTIDE SEQUENCE</scope>
    <source>
        <strain evidence="2">ATCC BAA-1853 / DSM 23119 / SP1PR4</strain>
    </source>
</reference>
<dbReference type="AlphaFoldDB" id="E8V4D7"/>
<dbReference type="KEGG" id="tsa:AciPR4_2926"/>
<dbReference type="STRING" id="401053.AciPR4_2926"/>
<evidence type="ECO:0000313" key="1">
    <source>
        <dbReference type="EMBL" id="ADV83686.1"/>
    </source>
</evidence>
<accession>E8V4D7</accession>
<dbReference type="HOGENOM" id="CLU_976379_0_0_0"/>
<protein>
    <submittedName>
        <fullName evidence="1">Uncharacterized protein</fullName>
    </submittedName>
</protein>
<gene>
    <name evidence="1" type="ordered locus">AciPR4_2926</name>
</gene>